<evidence type="ECO:0000313" key="4">
    <source>
        <dbReference type="EMBL" id="CAC27044.1"/>
    </source>
</evidence>
<dbReference type="GO" id="GO:0005840">
    <property type="term" value="C:ribosome"/>
    <property type="evidence" value="ECO:0007669"/>
    <property type="project" value="UniProtKB-KW"/>
</dbReference>
<dbReference type="GO" id="GO:0003735">
    <property type="term" value="F:structural constituent of ribosome"/>
    <property type="evidence" value="ECO:0007669"/>
    <property type="project" value="InterPro"/>
</dbReference>
<dbReference type="PANTHER" id="PTHR10732">
    <property type="entry name" value="40S RIBOSOMAL PROTEIN S17"/>
    <property type="match status" value="1"/>
</dbReference>
<dbReference type="PROSITE" id="PS00712">
    <property type="entry name" value="RIBOSOMAL_S17E"/>
    <property type="match status" value="1"/>
</dbReference>
<dbReference type="InterPro" id="IPR018273">
    <property type="entry name" value="Ribosomal_eS17_CS"/>
</dbReference>
<dbReference type="Gene3D" id="1.10.60.20">
    <property type="entry name" value="Ribosomal protein S17e-like"/>
    <property type="match status" value="1"/>
</dbReference>
<name>Q9AW27_GUITH</name>
<dbReference type="Proteomes" id="UP000242167">
    <property type="component" value="Nucleomorph 2"/>
</dbReference>
<dbReference type="RefSeq" id="XP_001713260.1">
    <property type="nucleotide sequence ID" value="XM_001713208.1"/>
</dbReference>
<dbReference type="PIR" id="F90110">
    <property type="entry name" value="F90110"/>
</dbReference>
<comment type="similarity">
    <text evidence="1">Belongs to the eukaryotic ribosomal protein eS17 family.</text>
</comment>
<dbReference type="AlphaFoldDB" id="Q9AW27"/>
<keyword evidence="2" id="KW-0689">Ribosomal protein</keyword>
<dbReference type="Pfam" id="PF00833">
    <property type="entry name" value="Ribosomal_S17e"/>
    <property type="match status" value="1"/>
</dbReference>
<dbReference type="GO" id="GO:1990904">
    <property type="term" value="C:ribonucleoprotein complex"/>
    <property type="evidence" value="ECO:0007669"/>
    <property type="project" value="UniProtKB-KW"/>
</dbReference>
<dbReference type="EMBL" id="AJ010592">
    <property type="protein sequence ID" value="CAC27044.1"/>
    <property type="molecule type" value="Genomic_DNA"/>
</dbReference>
<dbReference type="InterPro" id="IPR036401">
    <property type="entry name" value="Ribosomal_eS17_sf"/>
</dbReference>
<reference evidence="4 5" key="1">
    <citation type="journal article" date="2001" name="Nature">
        <title>The highly reduced genome of an enslaved algal nucleus.</title>
        <authorList>
            <person name="Douglas S."/>
            <person name="Zauner S."/>
            <person name="Fraunholz M."/>
            <person name="Beaton M."/>
            <person name="Penny S."/>
            <person name="Deng L."/>
            <person name="Wu X."/>
            <person name="Reith M."/>
            <person name="Cavalier-Smith T."/>
            <person name="Maier U."/>
        </authorList>
    </citation>
    <scope>NUCLEOTIDE SEQUENCE [LARGE SCALE GENOMIC DNA]</scope>
</reference>
<organism evidence="4 5">
    <name type="scientific">Guillardia theta</name>
    <name type="common">Cryptophyte</name>
    <name type="synonym">Cryptomonas phi</name>
    <dbReference type="NCBI Taxonomy" id="55529"/>
    <lineage>
        <taxon>Eukaryota</taxon>
        <taxon>Cryptophyceae</taxon>
        <taxon>Pyrenomonadales</taxon>
        <taxon>Geminigeraceae</taxon>
        <taxon>Guillardia</taxon>
    </lineage>
</organism>
<protein>
    <submittedName>
        <fullName evidence="4">RpS17 protein</fullName>
    </submittedName>
</protein>
<dbReference type="GeneID" id="857508"/>
<gene>
    <name evidence="4" type="primary">rps17</name>
</gene>
<dbReference type="PANTHER" id="PTHR10732:SF0">
    <property type="entry name" value="40S RIBOSOMAL PROTEIN S17"/>
    <property type="match status" value="1"/>
</dbReference>
<dbReference type="GO" id="GO:0006412">
    <property type="term" value="P:translation"/>
    <property type="evidence" value="ECO:0007669"/>
    <property type="project" value="InterPro"/>
</dbReference>
<dbReference type="GO" id="GO:0000428">
    <property type="term" value="C:DNA-directed RNA polymerase complex"/>
    <property type="evidence" value="ECO:0007669"/>
    <property type="project" value="UniProtKB-KW"/>
</dbReference>
<proteinExistence type="inferred from homology"/>
<dbReference type="SUPFAM" id="SSF116820">
    <property type="entry name" value="Rps17e-like"/>
    <property type="match status" value="1"/>
</dbReference>
<evidence type="ECO:0000256" key="2">
    <source>
        <dbReference type="ARBA" id="ARBA00022980"/>
    </source>
</evidence>
<sequence length="118" mass="14029">MGKVRTKTIKRSAKYIFIKYFKHLTIDFQENKFFCDEIALITSKSLRNKIAGYVTHLIKEFFKGKKKKIYTNIKFDINNIEINNKESEVFSNTELKLNLVDDETKQMIKKLFPNKNII</sequence>
<evidence type="ECO:0000256" key="1">
    <source>
        <dbReference type="ARBA" id="ARBA00010444"/>
    </source>
</evidence>
<dbReference type="GO" id="GO:0005829">
    <property type="term" value="C:cytosol"/>
    <property type="evidence" value="ECO:0007669"/>
    <property type="project" value="UniProtKB-ARBA"/>
</dbReference>
<evidence type="ECO:0000313" key="5">
    <source>
        <dbReference type="Proteomes" id="UP000242167"/>
    </source>
</evidence>
<dbReference type="HAMAP" id="MF_00511">
    <property type="entry name" value="Ribosomal_eS17"/>
    <property type="match status" value="1"/>
</dbReference>
<accession>Q9AW27</accession>
<dbReference type="InterPro" id="IPR001210">
    <property type="entry name" value="Ribosomal_eS17"/>
</dbReference>
<keyword evidence="3" id="KW-0687">Ribonucleoprotein</keyword>
<evidence type="ECO:0000256" key="3">
    <source>
        <dbReference type="ARBA" id="ARBA00023274"/>
    </source>
</evidence>